<evidence type="ECO:0000313" key="4">
    <source>
        <dbReference type="EMBL" id="SAM09590.1"/>
    </source>
</evidence>
<dbReference type="InterPro" id="IPR035979">
    <property type="entry name" value="RBD_domain_sf"/>
</dbReference>
<dbReference type="InParanoid" id="A0A168T772"/>
<reference evidence="4" key="1">
    <citation type="submission" date="2016-04" db="EMBL/GenBank/DDBJ databases">
        <authorList>
            <person name="Evans L.H."/>
            <person name="Alamgir A."/>
            <person name="Owens N."/>
            <person name="Weber N.D."/>
            <person name="Virtaneva K."/>
            <person name="Barbian K."/>
            <person name="Babar A."/>
            <person name="Rosenke K."/>
        </authorList>
    </citation>
    <scope>NUCLEOTIDE SEQUENCE [LARGE SCALE GENOMIC DNA]</scope>
    <source>
        <strain evidence="4">CBS 101.48</strain>
    </source>
</reference>
<dbReference type="CDD" id="cd12532">
    <property type="entry name" value="RRM3_MEI2_fungi"/>
    <property type="match status" value="1"/>
</dbReference>
<name>A0A168T772_ABSGL</name>
<accession>A0A168T772</accession>
<dbReference type="OrthoDB" id="417481at2759"/>
<sequence>MTGYLEQLEQLEQLWAQSVFNPFPDLWSANGGEKPLSFNPVVGAQKDLTLCHTVSRVWKPLSPRHTEHDSCDSSSLSSAMSSSASLLTMDQKELNHQSSRNILITNIPQESYHLVVRIVNTFTNIKDMREQSDGNYIKMVVIFYDLQHVSNVYTTLAQFIQARTELRHVALDVCNDLVVNFAFGLTWYGLQDTRLYVTLYGDLWDLRLLDYKRVLETYGTLRYHKQSILSENEISLVVEYSDTRATVAAQKALDGLTIQDVTFHAYLSKPDMGRPQSLVNRAQLQVIPEYSELASKPKAPRKQKLLFSAWPPKQDMDDLSSLAPNFDTLYDSGPPVALSLLPSTTHQQKQSSLSKPSSRFMFANQQPATLRPSATYDIINPVIKDHFTHLPPCTSTDRITLGRPDFSALDNALTKPLVLDSKLPPALFPCNTCATIPAETTCTNKDLPPAAPVRRAPTLALPKPPTPKIQQAGGRSQHASQHSNAFNVDRIISGQDTRTTFMIRNIPNKYNQAMLAECIDATHKGTYDFLYLRIDFQNKCNVGYAFINFMDPRSVVSFASQRLGKQWNRFHSEKLCDLAYANIQGKLNLIQKFRNSTVMAHDVTYRPKIYYSNGIHQGEEEPFPGPNHARPMAKT</sequence>
<dbReference type="SUPFAM" id="SSF54928">
    <property type="entry name" value="RNA-binding domain, RBD"/>
    <property type="match status" value="1"/>
</dbReference>
<evidence type="ECO:0000256" key="2">
    <source>
        <dbReference type="SAM" id="MobiDB-lite"/>
    </source>
</evidence>
<proteinExistence type="predicted"/>
<protein>
    <recommendedName>
        <fullName evidence="3">Mei2-like C-terminal RNA recognition motif domain-containing protein</fullName>
    </recommendedName>
</protein>
<keyword evidence="5" id="KW-1185">Reference proteome</keyword>
<evidence type="ECO:0000313" key="5">
    <source>
        <dbReference type="Proteomes" id="UP000078561"/>
    </source>
</evidence>
<dbReference type="Pfam" id="PF04059">
    <property type="entry name" value="RRM_2"/>
    <property type="match status" value="1"/>
</dbReference>
<feature type="domain" description="Mei2-like C-terminal RNA recognition motif" evidence="3">
    <location>
        <begin position="498"/>
        <end position="594"/>
    </location>
</feature>
<dbReference type="GO" id="GO:0003723">
    <property type="term" value="F:RNA binding"/>
    <property type="evidence" value="ECO:0007669"/>
    <property type="project" value="UniProtKB-KW"/>
</dbReference>
<evidence type="ECO:0000256" key="1">
    <source>
        <dbReference type="ARBA" id="ARBA00022884"/>
    </source>
</evidence>
<dbReference type="STRING" id="4829.A0A168T772"/>
<dbReference type="InterPro" id="IPR007201">
    <property type="entry name" value="Mei2-like_Rrm_C"/>
</dbReference>
<dbReference type="InterPro" id="IPR034862">
    <property type="entry name" value="Fungal_Mei2-like_RRM3"/>
</dbReference>
<dbReference type="AlphaFoldDB" id="A0A168T772"/>
<evidence type="ECO:0000259" key="3">
    <source>
        <dbReference type="Pfam" id="PF04059"/>
    </source>
</evidence>
<dbReference type="EMBL" id="LT555144">
    <property type="protein sequence ID" value="SAM09590.1"/>
    <property type="molecule type" value="Genomic_DNA"/>
</dbReference>
<feature type="region of interest" description="Disordered" evidence="2">
    <location>
        <begin position="455"/>
        <end position="480"/>
    </location>
</feature>
<gene>
    <name evidence="4" type="primary">ABSGL_15286.1 scaffold 16333</name>
</gene>
<organism evidence="4">
    <name type="scientific">Absidia glauca</name>
    <name type="common">Pin mould</name>
    <dbReference type="NCBI Taxonomy" id="4829"/>
    <lineage>
        <taxon>Eukaryota</taxon>
        <taxon>Fungi</taxon>
        <taxon>Fungi incertae sedis</taxon>
        <taxon>Mucoromycota</taxon>
        <taxon>Mucoromycotina</taxon>
        <taxon>Mucoromycetes</taxon>
        <taxon>Mucorales</taxon>
        <taxon>Cunninghamellaceae</taxon>
        <taxon>Absidia</taxon>
    </lineage>
</organism>
<dbReference type="FunCoup" id="A0A168T772">
    <property type="interactions" value="13"/>
</dbReference>
<keyword evidence="1" id="KW-0694">RNA-binding</keyword>
<dbReference type="Proteomes" id="UP000078561">
    <property type="component" value="Unassembled WGS sequence"/>
</dbReference>
<dbReference type="PANTHER" id="PTHR23189">
    <property type="entry name" value="RNA RECOGNITION MOTIF-CONTAINING"/>
    <property type="match status" value="1"/>
</dbReference>